<dbReference type="CDD" id="cd09279">
    <property type="entry name" value="RNase_HI_like"/>
    <property type="match status" value="1"/>
</dbReference>
<feature type="domain" description="Integrase catalytic" evidence="3">
    <location>
        <begin position="868"/>
        <end position="980"/>
    </location>
</feature>
<accession>A0A438JVI5</accession>
<feature type="region of interest" description="Disordered" evidence="1">
    <location>
        <begin position="164"/>
        <end position="187"/>
    </location>
</feature>
<dbReference type="PROSITE" id="PS50879">
    <property type="entry name" value="RNASE_H_1"/>
    <property type="match status" value="1"/>
</dbReference>
<comment type="caution">
    <text evidence="4">The sequence shown here is derived from an EMBL/GenBank/DDBJ whole genome shotgun (WGS) entry which is preliminary data.</text>
</comment>
<dbReference type="InterPro" id="IPR043502">
    <property type="entry name" value="DNA/RNA_pol_sf"/>
</dbReference>
<dbReference type="GO" id="GO:0004523">
    <property type="term" value="F:RNA-DNA hybrid ribonuclease activity"/>
    <property type="evidence" value="ECO:0007669"/>
    <property type="project" value="InterPro"/>
</dbReference>
<dbReference type="Proteomes" id="UP000288805">
    <property type="component" value="Unassembled WGS sequence"/>
</dbReference>
<evidence type="ECO:0000256" key="1">
    <source>
        <dbReference type="SAM" id="MobiDB-lite"/>
    </source>
</evidence>
<dbReference type="Pfam" id="PF17919">
    <property type="entry name" value="RT_RNaseH_2"/>
    <property type="match status" value="1"/>
</dbReference>
<dbReference type="GO" id="GO:0015074">
    <property type="term" value="P:DNA integration"/>
    <property type="evidence" value="ECO:0007669"/>
    <property type="project" value="InterPro"/>
</dbReference>
<dbReference type="Gene3D" id="3.10.10.10">
    <property type="entry name" value="HIV Type 1 Reverse Transcriptase, subunit A, domain 1"/>
    <property type="match status" value="1"/>
</dbReference>
<dbReference type="CDD" id="cd01647">
    <property type="entry name" value="RT_LTR"/>
    <property type="match status" value="1"/>
</dbReference>
<dbReference type="GO" id="GO:0003676">
    <property type="term" value="F:nucleic acid binding"/>
    <property type="evidence" value="ECO:0007669"/>
    <property type="project" value="InterPro"/>
</dbReference>
<evidence type="ECO:0000313" key="4">
    <source>
        <dbReference type="EMBL" id="RVX12980.1"/>
    </source>
</evidence>
<dbReference type="AlphaFoldDB" id="A0A438JVI5"/>
<evidence type="ECO:0000313" key="5">
    <source>
        <dbReference type="Proteomes" id="UP000288805"/>
    </source>
</evidence>
<dbReference type="InterPro" id="IPR000477">
    <property type="entry name" value="RT_dom"/>
</dbReference>
<dbReference type="Pfam" id="PF13456">
    <property type="entry name" value="RVT_3"/>
    <property type="match status" value="1"/>
</dbReference>
<evidence type="ECO:0000259" key="2">
    <source>
        <dbReference type="PROSITE" id="PS50879"/>
    </source>
</evidence>
<organism evidence="4 5">
    <name type="scientific">Vitis vinifera</name>
    <name type="common">Grape</name>
    <dbReference type="NCBI Taxonomy" id="29760"/>
    <lineage>
        <taxon>Eukaryota</taxon>
        <taxon>Viridiplantae</taxon>
        <taxon>Streptophyta</taxon>
        <taxon>Embryophyta</taxon>
        <taxon>Tracheophyta</taxon>
        <taxon>Spermatophyta</taxon>
        <taxon>Magnoliopsida</taxon>
        <taxon>eudicotyledons</taxon>
        <taxon>Gunneridae</taxon>
        <taxon>Pentapetalae</taxon>
        <taxon>rosids</taxon>
        <taxon>Vitales</taxon>
        <taxon>Vitaceae</taxon>
        <taxon>Viteae</taxon>
        <taxon>Vitis</taxon>
    </lineage>
</organism>
<dbReference type="InterPro" id="IPR041577">
    <property type="entry name" value="RT_RNaseH_2"/>
</dbReference>
<evidence type="ECO:0000259" key="3">
    <source>
        <dbReference type="PROSITE" id="PS50994"/>
    </source>
</evidence>
<dbReference type="Gene3D" id="3.30.420.10">
    <property type="entry name" value="Ribonuclease H-like superfamily/Ribonuclease H"/>
    <property type="match status" value="3"/>
</dbReference>
<dbReference type="InterPro" id="IPR001584">
    <property type="entry name" value="Integrase_cat-core"/>
</dbReference>
<protein>
    <submittedName>
        <fullName evidence="4">Retrovirus-related Pol polyprotein from transposon 17.6</fullName>
    </submittedName>
</protein>
<reference evidence="4 5" key="1">
    <citation type="journal article" date="2018" name="PLoS Genet.">
        <title>Population sequencing reveals clonal diversity and ancestral inbreeding in the grapevine cultivar Chardonnay.</title>
        <authorList>
            <person name="Roach M.J."/>
            <person name="Johnson D.L."/>
            <person name="Bohlmann J."/>
            <person name="van Vuuren H.J."/>
            <person name="Jones S.J."/>
            <person name="Pretorius I.S."/>
            <person name="Schmidt S.A."/>
            <person name="Borneman A.R."/>
        </authorList>
    </citation>
    <scope>NUCLEOTIDE SEQUENCE [LARGE SCALE GENOMIC DNA]</scope>
    <source>
        <strain evidence="5">cv. Chardonnay</strain>
        <tissue evidence="4">Leaf</tissue>
    </source>
</reference>
<dbReference type="EMBL" id="QGNW01000026">
    <property type="protein sequence ID" value="RVX12980.1"/>
    <property type="molecule type" value="Genomic_DNA"/>
</dbReference>
<dbReference type="InterPro" id="IPR036397">
    <property type="entry name" value="RNaseH_sf"/>
</dbReference>
<dbReference type="InterPro" id="IPR043128">
    <property type="entry name" value="Rev_trsase/Diguanyl_cyclase"/>
</dbReference>
<feature type="compositionally biased region" description="Low complexity" evidence="1">
    <location>
        <begin position="172"/>
        <end position="185"/>
    </location>
</feature>
<dbReference type="InterPro" id="IPR012337">
    <property type="entry name" value="RNaseH-like_sf"/>
</dbReference>
<dbReference type="PROSITE" id="PS50994">
    <property type="entry name" value="INTEGRASE"/>
    <property type="match status" value="1"/>
</dbReference>
<sequence>MDKIEGLHLVQQLRLRDGAPGPSTSVLIAPSSPDRTSLMTLCFPDETDEHGTFAGVGDIVDGAAPHDEYIDEMLALSLIQIEETVHPELASSFDLFGVSAIELAEESLTAPTLEFVEDPIVFDDLIDNHIGIVEGASDFVDPLLSFDVLSGFVSHFDIDDEIAQHDSDDDSSSVSDSDPVDQRVSPAVGDTEIVDYGTADQPRELRIGSDLSTDERDSLIQLVRAYLDVFAWSYENMSGLDPSIVQHRLPLLPHARPVKQKLRRLHPRWSLQVKEEIQKQLSVGFLSVVEYPKWLANVVPVPKMTAKSFDVILYGWIFRSHAIRIEERRSTYQRAATTLFHDMMHRDVEVYVDDMIVKSRGRSDHLAALERFFERIRQFRLRLNPKKCTFGVTSGKLLGYMVSERGIEVDPDKIRAILDMPASRTEREVRGFLGKLQYISRFIARLIDICEPIFRLLRKSQPTVWDDQCQHAFERIQEYLLSPPVLAPPTPGRPLLLYLSVSDVALGCMLAQLDDSGKDRVIYYLSKRMLDYETRYVTIERYCLALADLVGRLMRWLVLLTEFDIHYVTEKSIRGSIVADHLASLPVSDARAIDDDFLDEDVAAVTSLSGWRMYFDGAANHSGHGIGVLLISPHGDHISRSVRLAFSDRHPATNNIVEYEACILGLETALELGIRHMEVFGDSNLVLRQIQGEWKTRDAKLRPYHAYLELLVARFEDLRYTHLPRAQNQFADALATLASMIDIPVDATIRPLLIESRSAPAYCCLIDDMEIDDGLPWYHDIYHFLRLGVYPEAATAKDRRSLRQLATRFVICGETLYGRSLDGILLLYHENRILLVDHGDRLLPVRSEISECQIHGDLIHVPPSELHALTSPWPFSVWGIDIIGKISPKSSSGHEFILVAIDYFTKWVEAASYARLTSSGVASFIISHIICRYGVPHELISDRGVHFREQSEKLPFALWAYRTSFRTSTGATPYSLVYGMEAVLPVEIEMGSLRVALEQQIPKTDWAQARFDQLNLLDERRLRAADHVRVYQGKMARAFKKRVKPRPLHVGDLVLRVIRGLIRYPRGKFRTSWSGPYFIRELSPEGAAWLMDLDGNQFSEPTNVDQLKRYYV</sequence>
<dbReference type="FunFam" id="3.30.70.270:FF:000020">
    <property type="entry name" value="Transposon Tf2-6 polyprotein-like Protein"/>
    <property type="match status" value="1"/>
</dbReference>
<dbReference type="Gene3D" id="3.30.70.270">
    <property type="match status" value="2"/>
</dbReference>
<name>A0A438JVI5_VITVI</name>
<dbReference type="SUPFAM" id="SSF53098">
    <property type="entry name" value="Ribonuclease H-like"/>
    <property type="match status" value="2"/>
</dbReference>
<dbReference type="PANTHER" id="PTHR48475">
    <property type="entry name" value="RIBONUCLEASE H"/>
    <property type="match status" value="1"/>
</dbReference>
<proteinExistence type="predicted"/>
<dbReference type="PANTHER" id="PTHR48475:SF1">
    <property type="entry name" value="RNASE H TYPE-1 DOMAIN-CONTAINING PROTEIN"/>
    <property type="match status" value="1"/>
</dbReference>
<dbReference type="InterPro" id="IPR002156">
    <property type="entry name" value="RNaseH_domain"/>
</dbReference>
<gene>
    <name evidence="4" type="primary">pol_99</name>
    <name evidence="4" type="ORF">CK203_009747</name>
</gene>
<dbReference type="SUPFAM" id="SSF56672">
    <property type="entry name" value="DNA/RNA polymerases"/>
    <property type="match status" value="1"/>
</dbReference>
<feature type="domain" description="RNase H type-1" evidence="2">
    <location>
        <begin position="607"/>
        <end position="740"/>
    </location>
</feature>
<dbReference type="Pfam" id="PF00078">
    <property type="entry name" value="RVT_1"/>
    <property type="match status" value="1"/>
</dbReference>